<keyword evidence="7" id="KW-1185">Reference proteome</keyword>
<reference evidence="6 7" key="1">
    <citation type="journal article" date="2014" name="Int. J. Syst. Evol. Microbiol.">
        <title>Complete genome sequence of Corynebacterium casei LMG S-19264T (=DSM 44701T), isolated from a smear-ripened cheese.</title>
        <authorList>
            <consortium name="US DOE Joint Genome Institute (JGI-PGF)"/>
            <person name="Walter F."/>
            <person name="Albersmeier A."/>
            <person name="Kalinowski J."/>
            <person name="Ruckert C."/>
        </authorList>
    </citation>
    <scope>NUCLEOTIDE SEQUENCE [LARGE SCALE GENOMIC DNA]</scope>
    <source>
        <strain evidence="6 7">CGMCC 1.9161</strain>
    </source>
</reference>
<comment type="similarity">
    <text evidence="3">Belongs to the aspartate/ornithine carbamoyltransferase superfamily.</text>
</comment>
<dbReference type="EMBL" id="BMMF01000001">
    <property type="protein sequence ID" value="GGK17949.1"/>
    <property type="molecule type" value="Genomic_DNA"/>
</dbReference>
<dbReference type="GO" id="GO:0006520">
    <property type="term" value="P:amino acid metabolic process"/>
    <property type="evidence" value="ECO:0007669"/>
    <property type="project" value="InterPro"/>
</dbReference>
<comment type="caution">
    <text evidence="6">The sequence shown here is derived from an EMBL/GenBank/DDBJ whole genome shotgun (WGS) entry which is preliminary data.</text>
</comment>
<evidence type="ECO:0000256" key="1">
    <source>
        <dbReference type="ARBA" id="ARBA00003822"/>
    </source>
</evidence>
<dbReference type="Proteomes" id="UP000600449">
    <property type="component" value="Unassembled WGS sequence"/>
</dbReference>
<keyword evidence="2 3" id="KW-0808">Transferase</keyword>
<gene>
    <name evidence="6" type="ORF">GCM10011322_00850</name>
</gene>
<feature type="domain" description="Aspartate/ornithine carbamoyltransferase Asp/Orn-binding" evidence="4">
    <location>
        <begin position="162"/>
        <end position="302"/>
    </location>
</feature>
<dbReference type="GO" id="GO:0016743">
    <property type="term" value="F:carboxyl- or carbamoyltransferase activity"/>
    <property type="evidence" value="ECO:0007669"/>
    <property type="project" value="InterPro"/>
</dbReference>
<dbReference type="PANTHER" id="PTHR45753:SF6">
    <property type="entry name" value="ASPARTATE CARBAMOYLTRANSFERASE"/>
    <property type="match status" value="1"/>
</dbReference>
<dbReference type="InterPro" id="IPR006130">
    <property type="entry name" value="Asp/Orn_carbamoylTrfase"/>
</dbReference>
<protein>
    <submittedName>
        <fullName evidence="6">Aspartate carbamoyltransferase</fullName>
    </submittedName>
</protein>
<dbReference type="Pfam" id="PF00185">
    <property type="entry name" value="OTCace"/>
    <property type="match status" value="1"/>
</dbReference>
<evidence type="ECO:0000259" key="5">
    <source>
        <dbReference type="Pfam" id="PF02729"/>
    </source>
</evidence>
<dbReference type="InterPro" id="IPR006131">
    <property type="entry name" value="Asp_carbamoyltransf_Asp/Orn-bd"/>
</dbReference>
<name>A0A917Q3K2_9HYPH</name>
<dbReference type="GO" id="GO:0016597">
    <property type="term" value="F:amino acid binding"/>
    <property type="evidence" value="ECO:0007669"/>
    <property type="project" value="InterPro"/>
</dbReference>
<evidence type="ECO:0000313" key="7">
    <source>
        <dbReference type="Proteomes" id="UP000600449"/>
    </source>
</evidence>
<dbReference type="PANTHER" id="PTHR45753">
    <property type="entry name" value="ORNITHINE CARBAMOYLTRANSFERASE, MITOCHONDRIAL"/>
    <property type="match status" value="1"/>
</dbReference>
<comment type="function">
    <text evidence="1">Reversibly catalyzes the transfer of the carbamoyl group from carbamoyl phosphate (CP) to the N(epsilon) atom of ornithine (ORN) to produce L-citrulline.</text>
</comment>
<dbReference type="PRINTS" id="PR00100">
    <property type="entry name" value="AOTCASE"/>
</dbReference>
<dbReference type="PRINTS" id="PR00101">
    <property type="entry name" value="ATCASE"/>
</dbReference>
<dbReference type="InterPro" id="IPR036901">
    <property type="entry name" value="Asp/Orn_carbamoylTrfase_sf"/>
</dbReference>
<sequence>MRNAPPSWSLISIEQLTRSDLEELFAAAYRHRSALESGEPCSMSSEAIVATLFMQPSTRTRLSFEAAALRLGGKILSMSDPAASRAGSEWKESLADTARVLNGYADVVVLRHPVVGSAAHYATMSTVPVVNGGDGAGPGSEHPTQTILDLFTIDDLCGSVDGATVCVLGDLSQRCVHSLLAGLSLFSDVTVLAKTEETTRLTERELQRHARHGLKVEYVDDLAEALRRSDIVYACGHEDPTHEIPLDMRLDPRTLRGARPDLRILHPLPRGVELPTSLDGTAHAAYFEQAANGVPVRMAVLERILSSCGSAVA</sequence>
<dbReference type="Pfam" id="PF02729">
    <property type="entry name" value="OTCace_N"/>
    <property type="match status" value="1"/>
</dbReference>
<evidence type="ECO:0000313" key="6">
    <source>
        <dbReference type="EMBL" id="GGK17949.1"/>
    </source>
</evidence>
<accession>A0A917Q3K2</accession>
<dbReference type="Gene3D" id="3.40.50.1370">
    <property type="entry name" value="Aspartate/ornithine carbamoyltransferase"/>
    <property type="match status" value="2"/>
</dbReference>
<organism evidence="6 7">
    <name type="scientific">Salinarimonas ramus</name>
    <dbReference type="NCBI Taxonomy" id="690164"/>
    <lineage>
        <taxon>Bacteria</taxon>
        <taxon>Pseudomonadati</taxon>
        <taxon>Pseudomonadota</taxon>
        <taxon>Alphaproteobacteria</taxon>
        <taxon>Hyphomicrobiales</taxon>
        <taxon>Salinarimonadaceae</taxon>
        <taxon>Salinarimonas</taxon>
    </lineage>
</organism>
<dbReference type="SUPFAM" id="SSF53671">
    <property type="entry name" value="Aspartate/ornithine carbamoyltransferase"/>
    <property type="match status" value="1"/>
</dbReference>
<dbReference type="InterPro" id="IPR006132">
    <property type="entry name" value="Asp/Orn_carbamoyltranf_P-bd"/>
</dbReference>
<proteinExistence type="inferred from homology"/>
<evidence type="ECO:0000256" key="3">
    <source>
        <dbReference type="RuleBase" id="RU003634"/>
    </source>
</evidence>
<evidence type="ECO:0000259" key="4">
    <source>
        <dbReference type="Pfam" id="PF00185"/>
    </source>
</evidence>
<dbReference type="AlphaFoldDB" id="A0A917Q3K2"/>
<feature type="domain" description="Aspartate/ornithine carbamoyltransferase carbamoyl-P binding" evidence="5">
    <location>
        <begin position="10"/>
        <end position="154"/>
    </location>
</feature>
<evidence type="ECO:0000256" key="2">
    <source>
        <dbReference type="ARBA" id="ARBA00022679"/>
    </source>
</evidence>